<feature type="domain" description="PucR C-terminal helix-turn-helix" evidence="1">
    <location>
        <begin position="482"/>
        <end position="540"/>
    </location>
</feature>
<dbReference type="Proteomes" id="UP000642284">
    <property type="component" value="Unassembled WGS sequence"/>
</dbReference>
<proteinExistence type="predicted"/>
<evidence type="ECO:0000313" key="2">
    <source>
        <dbReference type="EMBL" id="MBC9716579.1"/>
    </source>
</evidence>
<dbReference type="PANTHER" id="PTHR33744:SF1">
    <property type="entry name" value="DNA-BINDING TRANSCRIPTIONAL ACTIVATOR ADER"/>
    <property type="match status" value="1"/>
</dbReference>
<dbReference type="Gene3D" id="1.10.10.2840">
    <property type="entry name" value="PucR C-terminal helix-turn-helix domain"/>
    <property type="match status" value="1"/>
</dbReference>
<dbReference type="PANTHER" id="PTHR33744">
    <property type="entry name" value="CARBOHYDRATE DIACID REGULATOR"/>
    <property type="match status" value="1"/>
</dbReference>
<dbReference type="InterPro" id="IPR025736">
    <property type="entry name" value="PucR_C-HTH_dom"/>
</dbReference>
<sequence>MTGRPRAGLGRVLEDLGTTLLDLVCGDPDSAGAIGGVVIHDPLDEPVLPRRALVLGIGVHTADETVRLLGELGAADAAALVVRAPAPADPAVTAAAEAAGVALLALTRGASWAQLAAMLRSLLAEDDVGEGEPGTLGGIPSGDLFAVANAVAALLDAPITIEDRSSRVLAFSGRQDEADPSRVETVLGRQVPERFTRFLEDQGVFRALYRGDQPVQVAPPATEEFHIPRVAIAVRAGDELLGSIWAAVRTPLNAQRTQALHDAAKLVALHLLRQRAGADVERRLRADLVATVLEGGPRATEALARLGLADHGGVVLALTAPDPPEAAVSTAVHARHAAERQRLADAFAMHLSAVHPRSASGLIGDVAYGILPVAAHTCDGEERAVRVGTDFLSRIGDRLHLLIGIGPRAADGGGLARSREGADRALRVLRTGGGPRRLARIADVHIEALLLELADLTAERGDPADGPLARLLAYDRAHDAHLVGTLRAWLNAFGDVPAAAASMYVHQNTFRYRLRRVAEVAQADLADPEARFALMLQLRLLQGPDAAAG</sequence>
<name>A0ABR7SNT4_9ACTN</name>
<comment type="caution">
    <text evidence="2">The sequence shown here is derived from an EMBL/GenBank/DDBJ whole genome shotgun (WGS) entry which is preliminary data.</text>
</comment>
<dbReference type="InterPro" id="IPR051448">
    <property type="entry name" value="CdaR-like_regulators"/>
</dbReference>
<accession>A0ABR7SNT4</accession>
<dbReference type="RefSeq" id="WP_187817009.1">
    <property type="nucleotide sequence ID" value="NZ_JACTVJ010000014.1"/>
</dbReference>
<organism evidence="2 3">
    <name type="scientific">Streptomyces polyasparticus</name>
    <dbReference type="NCBI Taxonomy" id="2767826"/>
    <lineage>
        <taxon>Bacteria</taxon>
        <taxon>Bacillati</taxon>
        <taxon>Actinomycetota</taxon>
        <taxon>Actinomycetes</taxon>
        <taxon>Kitasatosporales</taxon>
        <taxon>Streptomycetaceae</taxon>
        <taxon>Streptomyces</taxon>
    </lineage>
</organism>
<dbReference type="InterPro" id="IPR042070">
    <property type="entry name" value="PucR_C-HTH_sf"/>
</dbReference>
<protein>
    <submittedName>
        <fullName evidence="2">Helix-turn-helix domain-containing protein</fullName>
    </submittedName>
</protein>
<keyword evidence="3" id="KW-1185">Reference proteome</keyword>
<reference evidence="2 3" key="1">
    <citation type="submission" date="2020-08" db="EMBL/GenBank/DDBJ databases">
        <title>Genemic of Streptomyces polyaspartic.</title>
        <authorList>
            <person name="Liu W."/>
        </authorList>
    </citation>
    <scope>NUCLEOTIDE SEQUENCE [LARGE SCALE GENOMIC DNA]</scope>
    <source>
        <strain evidence="2 3">TRM66268-LWL</strain>
    </source>
</reference>
<dbReference type="EMBL" id="JACTVJ010000014">
    <property type="protein sequence ID" value="MBC9716579.1"/>
    <property type="molecule type" value="Genomic_DNA"/>
</dbReference>
<gene>
    <name evidence="2" type="ORF">H9Y04_29010</name>
</gene>
<dbReference type="Pfam" id="PF13556">
    <property type="entry name" value="HTH_30"/>
    <property type="match status" value="1"/>
</dbReference>
<evidence type="ECO:0000259" key="1">
    <source>
        <dbReference type="Pfam" id="PF13556"/>
    </source>
</evidence>
<evidence type="ECO:0000313" key="3">
    <source>
        <dbReference type="Proteomes" id="UP000642284"/>
    </source>
</evidence>